<reference evidence="5" key="1">
    <citation type="journal article" date="2018" name="Nat. Microbiol.">
        <title>Leveraging single-cell genomics to expand the fungal tree of life.</title>
        <authorList>
            <person name="Ahrendt S.R."/>
            <person name="Quandt C.A."/>
            <person name="Ciobanu D."/>
            <person name="Clum A."/>
            <person name="Salamov A."/>
            <person name="Andreopoulos B."/>
            <person name="Cheng J.F."/>
            <person name="Woyke T."/>
            <person name="Pelin A."/>
            <person name="Henrissat B."/>
            <person name="Reynolds N.K."/>
            <person name="Benny G.L."/>
            <person name="Smith M.E."/>
            <person name="James T.Y."/>
            <person name="Grigoriev I.V."/>
        </authorList>
    </citation>
    <scope>NUCLEOTIDE SEQUENCE [LARGE SCALE GENOMIC DNA]</scope>
</reference>
<evidence type="ECO:0000259" key="3">
    <source>
        <dbReference type="Pfam" id="PF00122"/>
    </source>
</evidence>
<dbReference type="InterPro" id="IPR059000">
    <property type="entry name" value="ATPase_P-type_domA"/>
</dbReference>
<feature type="domain" description="P-type ATPase A" evidence="3">
    <location>
        <begin position="38"/>
        <end position="106"/>
    </location>
</feature>
<dbReference type="PANTHER" id="PTHR42861">
    <property type="entry name" value="CALCIUM-TRANSPORTING ATPASE"/>
    <property type="match status" value="1"/>
</dbReference>
<gene>
    <name evidence="4" type="ORF">BDK51DRAFT_4665</name>
</gene>
<keyword evidence="2" id="KW-0732">Signal</keyword>
<dbReference type="Proteomes" id="UP000269721">
    <property type="component" value="Unassembled WGS sequence"/>
</dbReference>
<evidence type="ECO:0000256" key="1">
    <source>
        <dbReference type="SAM" id="MobiDB-lite"/>
    </source>
</evidence>
<organism evidence="4 5">
    <name type="scientific">Blyttiomyces helicus</name>
    <dbReference type="NCBI Taxonomy" id="388810"/>
    <lineage>
        <taxon>Eukaryota</taxon>
        <taxon>Fungi</taxon>
        <taxon>Fungi incertae sedis</taxon>
        <taxon>Chytridiomycota</taxon>
        <taxon>Chytridiomycota incertae sedis</taxon>
        <taxon>Chytridiomycetes</taxon>
        <taxon>Chytridiomycetes incertae sedis</taxon>
        <taxon>Blyttiomyces</taxon>
    </lineage>
</organism>
<evidence type="ECO:0000313" key="4">
    <source>
        <dbReference type="EMBL" id="RKO82905.1"/>
    </source>
</evidence>
<dbReference type="SUPFAM" id="SSF81665">
    <property type="entry name" value="Calcium ATPase, transmembrane domain M"/>
    <property type="match status" value="1"/>
</dbReference>
<name>A0A4P9VVP5_9FUNG</name>
<dbReference type="SUPFAM" id="SSF81653">
    <property type="entry name" value="Calcium ATPase, transduction domain A"/>
    <property type="match status" value="1"/>
</dbReference>
<feature type="region of interest" description="Disordered" evidence="1">
    <location>
        <begin position="86"/>
        <end position="106"/>
    </location>
</feature>
<dbReference type="InterPro" id="IPR008250">
    <property type="entry name" value="ATPase_P-typ_transduc_dom_A_sf"/>
</dbReference>
<feature type="chain" id="PRO_5020749383" evidence="2">
    <location>
        <begin position="16"/>
        <end position="106"/>
    </location>
</feature>
<dbReference type="EMBL" id="ML001929">
    <property type="protein sequence ID" value="RKO82905.1"/>
    <property type="molecule type" value="Genomic_DNA"/>
</dbReference>
<feature type="non-terminal residue" evidence="4">
    <location>
        <position position="1"/>
    </location>
</feature>
<sequence length="106" mass="11431">LGILLFVLIVNACIGYFEEAKAESAHDALKTTLALRYRVRRNSELVEVESAELVPSDVIVLRIGDIIPADARLLGLGVGEEETTGKLKVDQSSLTGESLPVGRQRG</sequence>
<protein>
    <submittedName>
        <fullName evidence="4">P-type ATPase</fullName>
    </submittedName>
</protein>
<dbReference type="Pfam" id="PF00122">
    <property type="entry name" value="E1-E2_ATPase"/>
    <property type="match status" value="1"/>
</dbReference>
<dbReference type="AlphaFoldDB" id="A0A4P9VVP5"/>
<dbReference type="Gene3D" id="1.20.1110.10">
    <property type="entry name" value="Calcium-transporting ATPase, transmembrane domain"/>
    <property type="match status" value="1"/>
</dbReference>
<dbReference type="InterPro" id="IPR023298">
    <property type="entry name" value="ATPase_P-typ_TM_dom_sf"/>
</dbReference>
<accession>A0A4P9VVP5</accession>
<dbReference type="Gene3D" id="2.70.150.10">
    <property type="entry name" value="Calcium-transporting ATPase, cytoplasmic transduction domain A"/>
    <property type="match status" value="1"/>
</dbReference>
<feature type="signal peptide" evidence="2">
    <location>
        <begin position="1"/>
        <end position="15"/>
    </location>
</feature>
<proteinExistence type="predicted"/>
<keyword evidence="5" id="KW-1185">Reference proteome</keyword>
<evidence type="ECO:0000313" key="5">
    <source>
        <dbReference type="Proteomes" id="UP000269721"/>
    </source>
</evidence>
<feature type="non-terminal residue" evidence="4">
    <location>
        <position position="106"/>
    </location>
</feature>
<evidence type="ECO:0000256" key="2">
    <source>
        <dbReference type="SAM" id="SignalP"/>
    </source>
</evidence>
<dbReference type="OrthoDB" id="116380at2759"/>